<comment type="caution">
    <text evidence="2">The sequence shown here is derived from an EMBL/GenBank/DDBJ whole genome shotgun (WGS) entry which is preliminary data.</text>
</comment>
<gene>
    <name evidence="2" type="ORF">E2C01_032393</name>
</gene>
<evidence type="ECO:0000313" key="2">
    <source>
        <dbReference type="EMBL" id="MPC38877.1"/>
    </source>
</evidence>
<reference evidence="2 3" key="1">
    <citation type="submission" date="2019-05" db="EMBL/GenBank/DDBJ databases">
        <title>Another draft genome of Portunus trituberculatus and its Hox gene families provides insights of decapod evolution.</title>
        <authorList>
            <person name="Jeong J.-H."/>
            <person name="Song I."/>
            <person name="Kim S."/>
            <person name="Choi T."/>
            <person name="Kim D."/>
            <person name="Ryu S."/>
            <person name="Kim W."/>
        </authorList>
    </citation>
    <scope>NUCLEOTIDE SEQUENCE [LARGE SCALE GENOMIC DNA]</scope>
    <source>
        <tissue evidence="2">Muscle</tissue>
    </source>
</reference>
<dbReference type="AlphaFoldDB" id="A0A5B7F060"/>
<feature type="region of interest" description="Disordered" evidence="1">
    <location>
        <begin position="1"/>
        <end position="21"/>
    </location>
</feature>
<organism evidence="2 3">
    <name type="scientific">Portunus trituberculatus</name>
    <name type="common">Swimming crab</name>
    <name type="synonym">Neptunus trituberculatus</name>
    <dbReference type="NCBI Taxonomy" id="210409"/>
    <lineage>
        <taxon>Eukaryota</taxon>
        <taxon>Metazoa</taxon>
        <taxon>Ecdysozoa</taxon>
        <taxon>Arthropoda</taxon>
        <taxon>Crustacea</taxon>
        <taxon>Multicrustacea</taxon>
        <taxon>Malacostraca</taxon>
        <taxon>Eumalacostraca</taxon>
        <taxon>Eucarida</taxon>
        <taxon>Decapoda</taxon>
        <taxon>Pleocyemata</taxon>
        <taxon>Brachyura</taxon>
        <taxon>Eubrachyura</taxon>
        <taxon>Portunoidea</taxon>
        <taxon>Portunidae</taxon>
        <taxon>Portuninae</taxon>
        <taxon>Portunus</taxon>
    </lineage>
</organism>
<name>A0A5B7F060_PORTR</name>
<sequence>MAAALPHPSFPSKPKRPTPFLVPIQPETHVCRPPPCVTPLSLYTRPFSLHRRPIKPSPVSSASLTP</sequence>
<dbReference type="Proteomes" id="UP000324222">
    <property type="component" value="Unassembled WGS sequence"/>
</dbReference>
<protein>
    <submittedName>
        <fullName evidence="2">Uncharacterized protein</fullName>
    </submittedName>
</protein>
<evidence type="ECO:0000256" key="1">
    <source>
        <dbReference type="SAM" id="MobiDB-lite"/>
    </source>
</evidence>
<evidence type="ECO:0000313" key="3">
    <source>
        <dbReference type="Proteomes" id="UP000324222"/>
    </source>
</evidence>
<accession>A0A5B7F060</accession>
<keyword evidence="3" id="KW-1185">Reference proteome</keyword>
<dbReference type="EMBL" id="VSRR010004198">
    <property type="protein sequence ID" value="MPC38877.1"/>
    <property type="molecule type" value="Genomic_DNA"/>
</dbReference>
<proteinExistence type="predicted"/>